<evidence type="ECO:0000313" key="3">
    <source>
        <dbReference type="EMBL" id="RAK18514.1"/>
    </source>
</evidence>
<dbReference type="PANTHER" id="PTHR41534:SF2">
    <property type="entry name" value="3-PHENYLPROPIONATE_CINNAMIC ACID DIOXYGENASE SUBUNIT BETA"/>
    <property type="match status" value="1"/>
</dbReference>
<dbReference type="CDD" id="cd00667">
    <property type="entry name" value="ring_hydroxylating_dioxygenases_beta"/>
    <property type="match status" value="1"/>
</dbReference>
<dbReference type="Gene3D" id="3.10.450.50">
    <property type="match status" value="1"/>
</dbReference>
<comment type="caution">
    <text evidence="3">The sequence shown here is derived from an EMBL/GenBank/DDBJ whole genome shotgun (WGS) entry which is preliminary data.</text>
</comment>
<dbReference type="NCBIfam" id="NF007479">
    <property type="entry name" value="PRK10069.1"/>
    <property type="match status" value="1"/>
</dbReference>
<protein>
    <submittedName>
        <fullName evidence="3">Chlorobenzene dioxygenase small subunit/biphenyl 2,3-dioxygenase beta subunit</fullName>
    </submittedName>
</protein>
<evidence type="ECO:0000256" key="1">
    <source>
        <dbReference type="ARBA" id="ARBA00009570"/>
    </source>
</evidence>
<reference evidence="3 4" key="1">
    <citation type="submission" date="2018-06" db="EMBL/GenBank/DDBJ databases">
        <title>Genomic Encyclopedia of Archaeal and Bacterial Type Strains, Phase II (KMG-II): from individual species to whole genera.</title>
        <authorList>
            <person name="Goeker M."/>
        </authorList>
    </citation>
    <scope>NUCLEOTIDE SEQUENCE [LARGE SCALE GENOMIC DNA]</scope>
    <source>
        <strain evidence="3 4">DSM 22011</strain>
    </source>
</reference>
<keyword evidence="2" id="KW-0560">Oxidoreductase</keyword>
<evidence type="ECO:0000313" key="4">
    <source>
        <dbReference type="Proteomes" id="UP000249165"/>
    </source>
</evidence>
<comment type="similarity">
    <text evidence="1">Belongs to the bacterial ring-hydroxylating dioxygenase beta subunit family.</text>
</comment>
<dbReference type="EMBL" id="QLMG01000012">
    <property type="protein sequence ID" value="RAK18514.1"/>
    <property type="molecule type" value="Genomic_DNA"/>
</dbReference>
<organism evidence="3 4">
    <name type="scientific">Salipiger aestuarii</name>
    <dbReference type="NCBI Taxonomy" id="568098"/>
    <lineage>
        <taxon>Bacteria</taxon>
        <taxon>Pseudomonadati</taxon>
        <taxon>Pseudomonadota</taxon>
        <taxon>Alphaproteobacteria</taxon>
        <taxon>Rhodobacterales</taxon>
        <taxon>Roseobacteraceae</taxon>
        <taxon>Salipiger</taxon>
    </lineage>
</organism>
<proteinExistence type="inferred from homology"/>
<dbReference type="InterPro" id="IPR032710">
    <property type="entry name" value="NTF2-like_dom_sf"/>
</dbReference>
<evidence type="ECO:0000256" key="2">
    <source>
        <dbReference type="ARBA" id="ARBA00023002"/>
    </source>
</evidence>
<dbReference type="Pfam" id="PF00866">
    <property type="entry name" value="Ring_hydroxyl_B"/>
    <property type="match status" value="1"/>
</dbReference>
<name>A0A327YCE1_9RHOB</name>
<dbReference type="GO" id="GO:0051213">
    <property type="term" value="F:dioxygenase activity"/>
    <property type="evidence" value="ECO:0007669"/>
    <property type="project" value="UniProtKB-KW"/>
</dbReference>
<dbReference type="InterPro" id="IPR000391">
    <property type="entry name" value="Rng_hydr_dOase-bsu"/>
</dbReference>
<keyword evidence="4" id="KW-1185">Reference proteome</keyword>
<dbReference type="PANTHER" id="PTHR41534">
    <property type="entry name" value="BLR3401 PROTEIN"/>
    <property type="match status" value="1"/>
</dbReference>
<sequence length="197" mass="23511">MGLSASYREETMLDIVTKSNFSVKPAPVPVELQQEIEQFYFWEAKLMGDRRWETWFTLMSKEIEYWAPLRTTRIMREAEKEYTDEHGYAHFFDDWNMLEGRIRKIMSDVGWSENPASRLRHIVSNVLIWKGAEEGEYDVSTSVITYRNRQERQADIFSAERQDKIRRVDDERGFEVVKRKILLDQSTVLSNNISFFF</sequence>
<gene>
    <name evidence="3" type="ORF">ATI53_101219</name>
</gene>
<dbReference type="GO" id="GO:0019380">
    <property type="term" value="P:3-phenylpropionate catabolic process"/>
    <property type="evidence" value="ECO:0007669"/>
    <property type="project" value="TreeGrafter"/>
</dbReference>
<accession>A0A327YCE1</accession>
<dbReference type="AlphaFoldDB" id="A0A327YCE1"/>
<dbReference type="SUPFAM" id="SSF54427">
    <property type="entry name" value="NTF2-like"/>
    <property type="match status" value="1"/>
</dbReference>
<keyword evidence="3" id="KW-0223">Dioxygenase</keyword>
<dbReference type="Proteomes" id="UP000249165">
    <property type="component" value="Unassembled WGS sequence"/>
</dbReference>